<dbReference type="AlphaFoldDB" id="A0A7X3BZ40"/>
<organism evidence="1 2">
    <name type="scientific">Streptococcus pneumoniae</name>
    <dbReference type="NCBI Taxonomy" id="1313"/>
    <lineage>
        <taxon>Bacteria</taxon>
        <taxon>Bacillati</taxon>
        <taxon>Bacillota</taxon>
        <taxon>Bacilli</taxon>
        <taxon>Lactobacillales</taxon>
        <taxon>Streptococcaceae</taxon>
        <taxon>Streptococcus</taxon>
    </lineage>
</organism>
<gene>
    <name evidence="1" type="ORF">GM545_14620</name>
</gene>
<dbReference type="Proteomes" id="UP000467349">
    <property type="component" value="Unassembled WGS sequence"/>
</dbReference>
<feature type="non-terminal residue" evidence="1">
    <location>
        <position position="81"/>
    </location>
</feature>
<accession>A0A7X3BZ40</accession>
<reference evidence="1 2" key="1">
    <citation type="submission" date="2019-11" db="EMBL/GenBank/DDBJ databases">
        <title>Growth characteristics of pneumococcus vary with the chemical composition of the capsule and with environmental conditions.</title>
        <authorList>
            <person name="Tothpal A."/>
            <person name="Desobry K."/>
            <person name="Joshi S."/>
            <person name="Wyllie A.L."/>
            <person name="Weinberger D.M."/>
        </authorList>
    </citation>
    <scope>NUCLEOTIDE SEQUENCE [LARGE SCALE GENOMIC DNA]</scope>
    <source>
        <strain evidence="2">pnumococcus09N</strain>
    </source>
</reference>
<proteinExistence type="predicted"/>
<feature type="non-terminal residue" evidence="1">
    <location>
        <position position="1"/>
    </location>
</feature>
<evidence type="ECO:0000313" key="1">
    <source>
        <dbReference type="EMBL" id="MTV44759.1"/>
    </source>
</evidence>
<sequence length="81" mass="8521">LLAGLWLPGGERVLGDHGARRDVAESYLEGLQDALPRLRSATGAARLGVVVDEPWAAAVLAGTLPTASGYRTVRSLPREEA</sequence>
<evidence type="ECO:0000313" key="2">
    <source>
        <dbReference type="Proteomes" id="UP000467349"/>
    </source>
</evidence>
<comment type="caution">
    <text evidence="1">The sequence shown here is derived from an EMBL/GenBank/DDBJ whole genome shotgun (WGS) entry which is preliminary data.</text>
</comment>
<dbReference type="EMBL" id="WNHU01000803">
    <property type="protein sequence ID" value="MTV44759.1"/>
    <property type="molecule type" value="Genomic_DNA"/>
</dbReference>
<protein>
    <submittedName>
        <fullName evidence="1">Uncharacterized protein</fullName>
    </submittedName>
</protein>
<name>A0A7X3BZ40_STREE</name>